<organism evidence="2 3">
    <name type="scientific">Candidatus Sulfotelmatobacter kueseliae</name>
    <dbReference type="NCBI Taxonomy" id="2042962"/>
    <lineage>
        <taxon>Bacteria</taxon>
        <taxon>Pseudomonadati</taxon>
        <taxon>Acidobacteriota</taxon>
        <taxon>Terriglobia</taxon>
        <taxon>Terriglobales</taxon>
        <taxon>Candidatus Korobacteraceae</taxon>
        <taxon>Candidatus Sulfotelmatobacter</taxon>
    </lineage>
</organism>
<protein>
    <submittedName>
        <fullName evidence="2">Uncharacterized protein</fullName>
    </submittedName>
</protein>
<name>A0A2U3KMS1_9BACT</name>
<sequence length="42" mass="4400">MIPLKSHDVLLIEVDYTLVATIVVGAIIGGLSGKLVLLPEAK</sequence>
<accession>A0A2U3KMS1</accession>
<keyword evidence="1" id="KW-1133">Transmembrane helix</keyword>
<evidence type="ECO:0000256" key="1">
    <source>
        <dbReference type="SAM" id="Phobius"/>
    </source>
</evidence>
<gene>
    <name evidence="2" type="ORF">SBA1_340004</name>
</gene>
<evidence type="ECO:0000313" key="3">
    <source>
        <dbReference type="Proteomes" id="UP000238701"/>
    </source>
</evidence>
<feature type="transmembrane region" description="Helical" evidence="1">
    <location>
        <begin position="16"/>
        <end position="37"/>
    </location>
</feature>
<dbReference type="AlphaFoldDB" id="A0A2U3KMS1"/>
<evidence type="ECO:0000313" key="2">
    <source>
        <dbReference type="EMBL" id="SPF40963.1"/>
    </source>
</evidence>
<dbReference type="Proteomes" id="UP000238701">
    <property type="component" value="Unassembled WGS sequence"/>
</dbReference>
<keyword evidence="1" id="KW-0812">Transmembrane</keyword>
<keyword evidence="1" id="KW-0472">Membrane</keyword>
<proteinExistence type="predicted"/>
<dbReference type="EMBL" id="OMOD01000127">
    <property type="protein sequence ID" value="SPF40963.1"/>
    <property type="molecule type" value="Genomic_DNA"/>
</dbReference>
<reference evidence="3" key="1">
    <citation type="submission" date="2018-02" db="EMBL/GenBank/DDBJ databases">
        <authorList>
            <person name="Hausmann B."/>
        </authorList>
    </citation>
    <scope>NUCLEOTIDE SEQUENCE [LARGE SCALE GENOMIC DNA]</scope>
    <source>
        <strain evidence="3">Peat soil MAG SbA1</strain>
    </source>
</reference>